<evidence type="ECO:0000256" key="2">
    <source>
        <dbReference type="ARBA" id="ARBA00022448"/>
    </source>
</evidence>
<dbReference type="RefSeq" id="WP_152800778.1">
    <property type="nucleotide sequence ID" value="NZ_WHNX01000001.1"/>
</dbReference>
<gene>
    <name evidence="8" type="ORF">GC105_01000</name>
</gene>
<keyword evidence="3 6" id="KW-0812">Transmembrane</keyword>
<evidence type="ECO:0000256" key="3">
    <source>
        <dbReference type="ARBA" id="ARBA00022692"/>
    </source>
</evidence>
<evidence type="ECO:0000256" key="5">
    <source>
        <dbReference type="ARBA" id="ARBA00023136"/>
    </source>
</evidence>
<dbReference type="Gene3D" id="1.20.1250.20">
    <property type="entry name" value="MFS general substrate transporter like domains"/>
    <property type="match status" value="1"/>
</dbReference>
<evidence type="ECO:0000313" key="9">
    <source>
        <dbReference type="Proteomes" id="UP000440004"/>
    </source>
</evidence>
<feature type="transmembrane region" description="Helical" evidence="6">
    <location>
        <begin position="141"/>
        <end position="162"/>
    </location>
</feature>
<feature type="transmembrane region" description="Helical" evidence="6">
    <location>
        <begin position="106"/>
        <end position="129"/>
    </location>
</feature>
<keyword evidence="2" id="KW-0813">Transport</keyword>
<dbReference type="PANTHER" id="PTHR23531:SF1">
    <property type="entry name" value="QUINOLENE RESISTANCE PROTEIN NORA"/>
    <property type="match status" value="1"/>
</dbReference>
<dbReference type="SUPFAM" id="SSF103473">
    <property type="entry name" value="MFS general substrate transporter"/>
    <property type="match status" value="1"/>
</dbReference>
<feature type="transmembrane region" description="Helical" evidence="6">
    <location>
        <begin position="285"/>
        <end position="303"/>
    </location>
</feature>
<accession>A0A6A7K4J0</accession>
<keyword evidence="9" id="KW-1185">Reference proteome</keyword>
<protein>
    <submittedName>
        <fullName evidence="8">MFS transporter</fullName>
    </submittedName>
</protein>
<feature type="transmembrane region" description="Helical" evidence="6">
    <location>
        <begin position="348"/>
        <end position="367"/>
    </location>
</feature>
<dbReference type="PROSITE" id="PS50850">
    <property type="entry name" value="MFS"/>
    <property type="match status" value="1"/>
</dbReference>
<dbReference type="GO" id="GO:0022857">
    <property type="term" value="F:transmembrane transporter activity"/>
    <property type="evidence" value="ECO:0007669"/>
    <property type="project" value="InterPro"/>
</dbReference>
<feature type="transmembrane region" description="Helical" evidence="6">
    <location>
        <begin position="222"/>
        <end position="243"/>
    </location>
</feature>
<feature type="transmembrane region" description="Helical" evidence="6">
    <location>
        <begin position="12"/>
        <end position="30"/>
    </location>
</feature>
<evidence type="ECO:0000259" key="7">
    <source>
        <dbReference type="PROSITE" id="PS50850"/>
    </source>
</evidence>
<sequence>MTSNETNKKVTIWTKGFTLVLIANICTSLAQFGVNTYVSTYMGYLGTGPVLTGVIAGLYFGVAFLMRPISGPAITVLNKKMLMIIVYSSGIVINLGYAFFPTTEIFVIMRVLHGVQLAFYGSLALTVAADSLPESKMASGLGVYGLSYIAAQAFGPTVAVFSRSIGERFMGERGGFMGIFLMAALLAAISVIPCIMLPNNKVSKADIASLGAWYKNIVAKEAIVPSTVAMLMAIGMVLFGTYLIPYGEWKNINNISLYFTVSAFITLIVRPIAGKLTDKYGSAKIFYPSVTLYMCAFIAVSYATDLKLIIVGAVCAAIGMSAAGPAVQVMVMQSVPPIRRGVASNTNFLGMDLGSFFGPTIAGVILARYDYTVMFRLAAIPIVIAMIVFALGWKAHLRQREYLQLKAVEQEEELVE</sequence>
<dbReference type="PANTHER" id="PTHR23531">
    <property type="entry name" value="QUINOLENE RESISTANCE PROTEIN NORA"/>
    <property type="match status" value="1"/>
</dbReference>
<feature type="transmembrane region" description="Helical" evidence="6">
    <location>
        <begin position="50"/>
        <end position="69"/>
    </location>
</feature>
<reference evidence="8 9" key="1">
    <citation type="submission" date="2019-10" db="EMBL/GenBank/DDBJ databases">
        <title>Alkalibaculum tamaniensis sp.nov., a new alkaliphilic acetogen, isolated on methoxylated aromatics from a mud volcano.</title>
        <authorList>
            <person name="Khomyakova M.A."/>
            <person name="Merkel A.Y."/>
            <person name="Bonch-Osmolovskaya E.A."/>
            <person name="Slobodkin A.I."/>
        </authorList>
    </citation>
    <scope>NUCLEOTIDE SEQUENCE [LARGE SCALE GENOMIC DNA]</scope>
    <source>
        <strain evidence="8 9">M08DMB</strain>
    </source>
</reference>
<comment type="caution">
    <text evidence="8">The sequence shown here is derived from an EMBL/GenBank/DDBJ whole genome shotgun (WGS) entry which is preliminary data.</text>
</comment>
<dbReference type="AlphaFoldDB" id="A0A6A7K4J0"/>
<dbReference type="InterPro" id="IPR011701">
    <property type="entry name" value="MFS"/>
</dbReference>
<keyword evidence="4 6" id="KW-1133">Transmembrane helix</keyword>
<proteinExistence type="predicted"/>
<evidence type="ECO:0000313" key="8">
    <source>
        <dbReference type="EMBL" id="MPW24369.1"/>
    </source>
</evidence>
<feature type="transmembrane region" description="Helical" evidence="6">
    <location>
        <begin position="255"/>
        <end position="273"/>
    </location>
</feature>
<feature type="transmembrane region" description="Helical" evidence="6">
    <location>
        <begin position="309"/>
        <end position="327"/>
    </location>
</feature>
<dbReference type="Pfam" id="PF07690">
    <property type="entry name" value="MFS_1"/>
    <property type="match status" value="1"/>
</dbReference>
<dbReference type="InterPro" id="IPR052714">
    <property type="entry name" value="MFS_Exporter"/>
</dbReference>
<dbReference type="InterPro" id="IPR020846">
    <property type="entry name" value="MFS_dom"/>
</dbReference>
<evidence type="ECO:0000256" key="4">
    <source>
        <dbReference type="ARBA" id="ARBA00022989"/>
    </source>
</evidence>
<feature type="domain" description="Major facilitator superfamily (MFS) profile" evidence="7">
    <location>
        <begin position="179"/>
        <end position="416"/>
    </location>
</feature>
<evidence type="ECO:0000256" key="6">
    <source>
        <dbReference type="SAM" id="Phobius"/>
    </source>
</evidence>
<dbReference type="Proteomes" id="UP000440004">
    <property type="component" value="Unassembled WGS sequence"/>
</dbReference>
<dbReference type="InterPro" id="IPR036259">
    <property type="entry name" value="MFS_trans_sf"/>
</dbReference>
<dbReference type="GO" id="GO:0005886">
    <property type="term" value="C:plasma membrane"/>
    <property type="evidence" value="ECO:0007669"/>
    <property type="project" value="UniProtKB-SubCell"/>
</dbReference>
<feature type="transmembrane region" description="Helical" evidence="6">
    <location>
        <begin position="174"/>
        <end position="197"/>
    </location>
</feature>
<organism evidence="8 9">
    <name type="scientific">Alkalibaculum sporogenes</name>
    <dbReference type="NCBI Taxonomy" id="2655001"/>
    <lineage>
        <taxon>Bacteria</taxon>
        <taxon>Bacillati</taxon>
        <taxon>Bacillota</taxon>
        <taxon>Clostridia</taxon>
        <taxon>Eubacteriales</taxon>
        <taxon>Eubacteriaceae</taxon>
        <taxon>Alkalibaculum</taxon>
    </lineage>
</organism>
<feature type="transmembrane region" description="Helical" evidence="6">
    <location>
        <begin position="373"/>
        <end position="393"/>
    </location>
</feature>
<name>A0A6A7K4J0_9FIRM</name>
<keyword evidence="5 6" id="KW-0472">Membrane</keyword>
<evidence type="ECO:0000256" key="1">
    <source>
        <dbReference type="ARBA" id="ARBA00004651"/>
    </source>
</evidence>
<comment type="subcellular location">
    <subcellularLocation>
        <location evidence="1">Cell membrane</location>
        <topology evidence="1">Multi-pass membrane protein</topology>
    </subcellularLocation>
</comment>
<feature type="transmembrane region" description="Helical" evidence="6">
    <location>
        <begin position="81"/>
        <end position="100"/>
    </location>
</feature>
<dbReference type="EMBL" id="WHNX01000001">
    <property type="protein sequence ID" value="MPW24369.1"/>
    <property type="molecule type" value="Genomic_DNA"/>
</dbReference>